<dbReference type="GO" id="GO:0055085">
    <property type="term" value="P:transmembrane transport"/>
    <property type="evidence" value="ECO:0007669"/>
    <property type="project" value="InterPro"/>
</dbReference>
<evidence type="ECO:0000313" key="10">
    <source>
        <dbReference type="Proteomes" id="UP000216308"/>
    </source>
</evidence>
<feature type="transmembrane region" description="Helical" evidence="7">
    <location>
        <begin position="266"/>
        <end position="289"/>
    </location>
</feature>
<feature type="transmembrane region" description="Helical" evidence="7">
    <location>
        <begin position="207"/>
        <end position="232"/>
    </location>
</feature>
<evidence type="ECO:0000259" key="8">
    <source>
        <dbReference type="PROSITE" id="PS50928"/>
    </source>
</evidence>
<evidence type="ECO:0000256" key="3">
    <source>
        <dbReference type="ARBA" id="ARBA00022475"/>
    </source>
</evidence>
<organism evidence="9 10">
    <name type="scientific">Halorubrum halodurans</name>
    <dbReference type="NCBI Taxonomy" id="1383851"/>
    <lineage>
        <taxon>Archaea</taxon>
        <taxon>Methanobacteriati</taxon>
        <taxon>Methanobacteriota</taxon>
        <taxon>Stenosarchaea group</taxon>
        <taxon>Halobacteria</taxon>
        <taxon>Halobacteriales</taxon>
        <taxon>Haloferacaceae</taxon>
        <taxon>Halorubrum</taxon>
    </lineage>
</organism>
<keyword evidence="2 7" id="KW-0813">Transport</keyword>
<dbReference type="EMBL" id="NHPJ01000093">
    <property type="protein sequence ID" value="OYR56153.1"/>
    <property type="molecule type" value="Genomic_DNA"/>
</dbReference>
<dbReference type="SUPFAM" id="SSF161098">
    <property type="entry name" value="MetI-like"/>
    <property type="match status" value="1"/>
</dbReference>
<protein>
    <submittedName>
        <fullName evidence="9">Glycerol-3-phosphate ABC transporter permease</fullName>
    </submittedName>
</protein>
<feature type="transmembrane region" description="Helical" evidence="7">
    <location>
        <begin position="43"/>
        <end position="62"/>
    </location>
</feature>
<dbReference type="AlphaFoldDB" id="A0A256II64"/>
<dbReference type="Proteomes" id="UP000216308">
    <property type="component" value="Unassembled WGS sequence"/>
</dbReference>
<comment type="caution">
    <text evidence="9">The sequence shown here is derived from an EMBL/GenBank/DDBJ whole genome shotgun (WGS) entry which is preliminary data.</text>
</comment>
<feature type="transmembrane region" description="Helical" evidence="7">
    <location>
        <begin position="132"/>
        <end position="153"/>
    </location>
</feature>
<evidence type="ECO:0000256" key="6">
    <source>
        <dbReference type="ARBA" id="ARBA00023136"/>
    </source>
</evidence>
<keyword evidence="10" id="KW-1185">Reference proteome</keyword>
<dbReference type="PANTHER" id="PTHR43744">
    <property type="entry name" value="ABC TRANSPORTER PERMEASE PROTEIN MG189-RELATED-RELATED"/>
    <property type="match status" value="1"/>
</dbReference>
<comment type="subcellular location">
    <subcellularLocation>
        <location evidence="1 7">Cell membrane</location>
        <topology evidence="1 7">Multi-pass membrane protein</topology>
    </subcellularLocation>
</comment>
<evidence type="ECO:0000256" key="2">
    <source>
        <dbReference type="ARBA" id="ARBA00022448"/>
    </source>
</evidence>
<keyword evidence="3" id="KW-1003">Cell membrane</keyword>
<dbReference type="GO" id="GO:0005886">
    <property type="term" value="C:plasma membrane"/>
    <property type="evidence" value="ECO:0007669"/>
    <property type="project" value="UniProtKB-SubCell"/>
</dbReference>
<name>A0A256II64_9EURY</name>
<evidence type="ECO:0000256" key="4">
    <source>
        <dbReference type="ARBA" id="ARBA00022692"/>
    </source>
</evidence>
<keyword evidence="4 7" id="KW-0812">Transmembrane</keyword>
<evidence type="ECO:0000313" key="9">
    <source>
        <dbReference type="EMBL" id="OYR56153.1"/>
    </source>
</evidence>
<feature type="transmembrane region" description="Helical" evidence="7">
    <location>
        <begin position="101"/>
        <end position="125"/>
    </location>
</feature>
<reference evidence="9 10" key="1">
    <citation type="journal article" date="2014" name="Front. Microbiol.">
        <title>Population and genomic analysis of the genus Halorubrum.</title>
        <authorList>
            <person name="Fullmer M.S."/>
            <person name="Soucy S.M."/>
            <person name="Swithers K.S."/>
            <person name="Makkay A.M."/>
            <person name="Wheeler R."/>
            <person name="Ventosa A."/>
            <person name="Gogarten J.P."/>
            <person name="Papke R.T."/>
        </authorList>
    </citation>
    <scope>NUCLEOTIDE SEQUENCE [LARGE SCALE GENOMIC DNA]</scope>
    <source>
        <strain evidence="9 10">Cb34</strain>
    </source>
</reference>
<dbReference type="Gene3D" id="1.10.3720.10">
    <property type="entry name" value="MetI-like"/>
    <property type="match status" value="1"/>
</dbReference>
<dbReference type="CDD" id="cd06261">
    <property type="entry name" value="TM_PBP2"/>
    <property type="match status" value="1"/>
</dbReference>
<comment type="similarity">
    <text evidence="7">Belongs to the binding-protein-dependent transport system permease family.</text>
</comment>
<dbReference type="Pfam" id="PF00528">
    <property type="entry name" value="BPD_transp_1"/>
    <property type="match status" value="1"/>
</dbReference>
<dbReference type="InterPro" id="IPR000515">
    <property type="entry name" value="MetI-like"/>
</dbReference>
<gene>
    <name evidence="9" type="ORF">DJ70_09885</name>
</gene>
<dbReference type="OrthoDB" id="18784at2157"/>
<dbReference type="PROSITE" id="PS50928">
    <property type="entry name" value="ABC_TM1"/>
    <property type="match status" value="1"/>
</dbReference>
<dbReference type="InterPro" id="IPR035906">
    <property type="entry name" value="MetI-like_sf"/>
</dbReference>
<keyword evidence="6 7" id="KW-0472">Membrane</keyword>
<dbReference type="PANTHER" id="PTHR43744:SF8">
    <property type="entry name" value="SN-GLYCEROL-3-PHOSPHATE TRANSPORT SYSTEM PERMEASE PROTEIN UGPE"/>
    <property type="match status" value="1"/>
</dbReference>
<evidence type="ECO:0000256" key="1">
    <source>
        <dbReference type="ARBA" id="ARBA00004651"/>
    </source>
</evidence>
<accession>A0A256II64</accession>
<feature type="domain" description="ABC transmembrane type-1" evidence="8">
    <location>
        <begin position="97"/>
        <end position="289"/>
    </location>
</feature>
<evidence type="ECO:0000256" key="5">
    <source>
        <dbReference type="ARBA" id="ARBA00022989"/>
    </source>
</evidence>
<dbReference type="RefSeq" id="WP_094532490.1">
    <property type="nucleotide sequence ID" value="NZ_NHPJ01000093.1"/>
</dbReference>
<sequence length="302" mass="33024">MTGAIQYAKRRFESARAALGRGAGTETTESTADLGAAGVHVQLWLLAGLVLFPILVAVVVSTKQQGIVTSLPDLLPGTYAVENYREAIVDYGFARFMWNSLLMSVVVVVGKLVVSVLAAVAIVYYRVPYKDLVFLFVLFTLLLPVPVRFVPLFQLMNDLGWSNSLLAITVPYIASATTVFILRQHFLSIPTSIVETAKLDGVGPLKFTLRVLVPMSRGVLVGVSIIMFVYAWNQYLWPLVIIDSEANQVAQVGLQLLQGDVQGGQLSWSLVMAGSVLTLLPPLALMILFRKPLLETFAIQQK</sequence>
<evidence type="ECO:0000256" key="7">
    <source>
        <dbReference type="RuleBase" id="RU363032"/>
    </source>
</evidence>
<proteinExistence type="inferred from homology"/>
<keyword evidence="5 7" id="KW-1133">Transmembrane helix</keyword>
<feature type="transmembrane region" description="Helical" evidence="7">
    <location>
        <begin position="165"/>
        <end position="186"/>
    </location>
</feature>